<dbReference type="GO" id="GO:0003700">
    <property type="term" value="F:DNA-binding transcription factor activity"/>
    <property type="evidence" value="ECO:0007669"/>
    <property type="project" value="InterPro"/>
</dbReference>
<keyword evidence="2" id="KW-0238">DNA-binding</keyword>
<dbReference type="InterPro" id="IPR009057">
    <property type="entry name" value="Homeodomain-like_sf"/>
</dbReference>
<dbReference type="SUPFAM" id="SSF46689">
    <property type="entry name" value="Homeodomain-like"/>
    <property type="match status" value="2"/>
</dbReference>
<evidence type="ECO:0000313" key="9">
    <source>
        <dbReference type="Proteomes" id="UP000564644"/>
    </source>
</evidence>
<dbReference type="Pfam" id="PF00072">
    <property type="entry name" value="Response_reg"/>
    <property type="match status" value="1"/>
</dbReference>
<protein>
    <submittedName>
        <fullName evidence="8">Response regulator</fullName>
    </submittedName>
</protein>
<dbReference type="GO" id="GO:0043565">
    <property type="term" value="F:sequence-specific DNA binding"/>
    <property type="evidence" value="ECO:0007669"/>
    <property type="project" value="InterPro"/>
</dbReference>
<dbReference type="PROSITE" id="PS50110">
    <property type="entry name" value="RESPONSE_REGULATORY"/>
    <property type="match status" value="1"/>
</dbReference>
<dbReference type="Proteomes" id="UP000564644">
    <property type="component" value="Unassembled WGS sequence"/>
</dbReference>
<evidence type="ECO:0000256" key="1">
    <source>
        <dbReference type="ARBA" id="ARBA00023015"/>
    </source>
</evidence>
<dbReference type="GO" id="GO:0000160">
    <property type="term" value="P:phosphorelay signal transduction system"/>
    <property type="evidence" value="ECO:0007669"/>
    <property type="project" value="InterPro"/>
</dbReference>
<feature type="region of interest" description="Disordered" evidence="5">
    <location>
        <begin position="128"/>
        <end position="164"/>
    </location>
</feature>
<dbReference type="SUPFAM" id="SSF52172">
    <property type="entry name" value="CheY-like"/>
    <property type="match status" value="1"/>
</dbReference>
<dbReference type="EMBL" id="JACJVO010000032">
    <property type="protein sequence ID" value="MBB6734174.1"/>
    <property type="molecule type" value="Genomic_DNA"/>
</dbReference>
<dbReference type="InterPro" id="IPR018062">
    <property type="entry name" value="HTH_AraC-typ_CS"/>
</dbReference>
<dbReference type="InterPro" id="IPR011006">
    <property type="entry name" value="CheY-like_superfamily"/>
</dbReference>
<keyword evidence="4" id="KW-0597">Phosphoprotein</keyword>
<evidence type="ECO:0000256" key="3">
    <source>
        <dbReference type="ARBA" id="ARBA00023163"/>
    </source>
</evidence>
<dbReference type="Gene3D" id="3.40.50.2300">
    <property type="match status" value="1"/>
</dbReference>
<evidence type="ECO:0000313" key="8">
    <source>
        <dbReference type="EMBL" id="MBB6734174.1"/>
    </source>
</evidence>
<evidence type="ECO:0000259" key="6">
    <source>
        <dbReference type="PROSITE" id="PS01124"/>
    </source>
</evidence>
<feature type="domain" description="HTH araC/xylS-type" evidence="6">
    <location>
        <begin position="264"/>
        <end position="362"/>
    </location>
</feature>
<keyword evidence="1" id="KW-0805">Transcription regulation</keyword>
<dbReference type="AlphaFoldDB" id="A0A7X0SS99"/>
<evidence type="ECO:0000256" key="2">
    <source>
        <dbReference type="ARBA" id="ARBA00023125"/>
    </source>
</evidence>
<dbReference type="RefSeq" id="WP_185131822.1">
    <property type="nucleotide sequence ID" value="NZ_JACJVO010000032.1"/>
</dbReference>
<dbReference type="PANTHER" id="PTHR43280">
    <property type="entry name" value="ARAC-FAMILY TRANSCRIPTIONAL REGULATOR"/>
    <property type="match status" value="1"/>
</dbReference>
<sequence>MIRVLIVDDEKLVRQGIISSLPWEAFGMQVVGEAKNGEKAVEFLEQNEADLMLTDLAMPVMSGIELMRIVRKRYPNLYIIVLTLHQDFEYIQEALRLGAIDYIAKVELVQDRFHEILQRIHARITEEESKRGPLTQGASAVEAESGPRMTPAADDAKPASAEGVDEETERWSALGWIYDDGQFEERLQRLKTYGLTGETLARVLADLAESWNEQYGLEAADRLNPPRTVDVWDEAESWLVDSRGALSRLLDGPQYSLDVRDAVKKAERFIQEDLSGQLHVADIAKRVNISRSYFSQCFKDITGKTFNEYVRQARVDKAKEYLVHTNRPILWIAEKTGYLDGKYFSSVFRDQTGLLPSAFRKAYRRENGK</sequence>
<dbReference type="Gene3D" id="1.10.10.60">
    <property type="entry name" value="Homeodomain-like"/>
    <property type="match status" value="2"/>
</dbReference>
<keyword evidence="9" id="KW-1185">Reference proteome</keyword>
<name>A0A7X0SS99_9BACL</name>
<dbReference type="SMART" id="SM00342">
    <property type="entry name" value="HTH_ARAC"/>
    <property type="match status" value="1"/>
</dbReference>
<evidence type="ECO:0000256" key="5">
    <source>
        <dbReference type="SAM" id="MobiDB-lite"/>
    </source>
</evidence>
<evidence type="ECO:0000259" key="7">
    <source>
        <dbReference type="PROSITE" id="PS50110"/>
    </source>
</evidence>
<dbReference type="PANTHER" id="PTHR43280:SF28">
    <property type="entry name" value="HTH-TYPE TRANSCRIPTIONAL ACTIVATOR RHAS"/>
    <property type="match status" value="1"/>
</dbReference>
<evidence type="ECO:0000256" key="4">
    <source>
        <dbReference type="PROSITE-ProRule" id="PRU00169"/>
    </source>
</evidence>
<dbReference type="PROSITE" id="PS00041">
    <property type="entry name" value="HTH_ARAC_FAMILY_1"/>
    <property type="match status" value="1"/>
</dbReference>
<accession>A0A7X0SS99</accession>
<feature type="modified residue" description="4-aspartylphosphate" evidence="4">
    <location>
        <position position="55"/>
    </location>
</feature>
<dbReference type="Pfam" id="PF12833">
    <property type="entry name" value="HTH_18"/>
    <property type="match status" value="1"/>
</dbReference>
<comment type="caution">
    <text evidence="8">The sequence shown here is derived from an EMBL/GenBank/DDBJ whole genome shotgun (WGS) entry which is preliminary data.</text>
</comment>
<feature type="domain" description="Response regulatory" evidence="7">
    <location>
        <begin position="3"/>
        <end position="120"/>
    </location>
</feature>
<dbReference type="SMART" id="SM00448">
    <property type="entry name" value="REC"/>
    <property type="match status" value="1"/>
</dbReference>
<dbReference type="PROSITE" id="PS01124">
    <property type="entry name" value="HTH_ARAC_FAMILY_2"/>
    <property type="match status" value="1"/>
</dbReference>
<dbReference type="CDD" id="cd17536">
    <property type="entry name" value="REC_YesN-like"/>
    <property type="match status" value="1"/>
</dbReference>
<dbReference type="InterPro" id="IPR018060">
    <property type="entry name" value="HTH_AraC"/>
</dbReference>
<keyword evidence="3" id="KW-0804">Transcription</keyword>
<dbReference type="InterPro" id="IPR001789">
    <property type="entry name" value="Sig_transdc_resp-reg_receiver"/>
</dbReference>
<proteinExistence type="predicted"/>
<gene>
    <name evidence="8" type="ORF">H7C18_24950</name>
</gene>
<reference evidence="8 9" key="1">
    <citation type="submission" date="2020-08" db="EMBL/GenBank/DDBJ databases">
        <title>Cohnella phylogeny.</title>
        <authorList>
            <person name="Dunlap C."/>
        </authorList>
    </citation>
    <scope>NUCLEOTIDE SEQUENCE [LARGE SCALE GENOMIC DNA]</scope>
    <source>
        <strain evidence="8 9">CBP 2801</strain>
    </source>
</reference>
<organism evidence="8 9">
    <name type="scientific">Cohnella zeiphila</name>
    <dbReference type="NCBI Taxonomy" id="2761120"/>
    <lineage>
        <taxon>Bacteria</taxon>
        <taxon>Bacillati</taxon>
        <taxon>Bacillota</taxon>
        <taxon>Bacilli</taxon>
        <taxon>Bacillales</taxon>
        <taxon>Paenibacillaceae</taxon>
        <taxon>Cohnella</taxon>
    </lineage>
</organism>